<dbReference type="Proteomes" id="UP001141259">
    <property type="component" value="Unassembled WGS sequence"/>
</dbReference>
<reference evidence="1" key="1">
    <citation type="submission" date="2022-08" db="EMBL/GenBank/DDBJ databases">
        <authorList>
            <person name="Tistechok S."/>
            <person name="Samborskyy M."/>
            <person name="Roman I."/>
        </authorList>
    </citation>
    <scope>NUCLEOTIDE SEQUENCE</scope>
    <source>
        <strain evidence="1">DSM 103496</strain>
    </source>
</reference>
<protein>
    <submittedName>
        <fullName evidence="1">BREX-1 system phosphatase PglZ type A</fullName>
    </submittedName>
</protein>
<dbReference type="NCBIfam" id="TIGR02687">
    <property type="entry name" value="BREX-1 system phosphatase PglZ type A"/>
    <property type="match status" value="1"/>
</dbReference>
<dbReference type="RefSeq" id="WP_259630248.1">
    <property type="nucleotide sequence ID" value="NZ_JANYMP010000055.1"/>
</dbReference>
<evidence type="ECO:0000313" key="2">
    <source>
        <dbReference type="Proteomes" id="UP001141259"/>
    </source>
</evidence>
<gene>
    <name evidence="1" type="primary">pglZ</name>
    <name evidence="1" type="ORF">NZH93_48925</name>
</gene>
<dbReference type="InterPro" id="IPR017850">
    <property type="entry name" value="Alkaline_phosphatase_core_sf"/>
</dbReference>
<dbReference type="Gene3D" id="3.40.720.10">
    <property type="entry name" value="Alkaline Phosphatase, subunit A"/>
    <property type="match status" value="1"/>
</dbReference>
<dbReference type="EMBL" id="JANYMP010000055">
    <property type="protein sequence ID" value="MCS7484803.1"/>
    <property type="molecule type" value="Genomic_DNA"/>
</dbReference>
<evidence type="ECO:0000313" key="1">
    <source>
        <dbReference type="EMBL" id="MCS7484803.1"/>
    </source>
</evidence>
<dbReference type="InterPro" id="IPR014060">
    <property type="entry name" value="PglZ"/>
</dbReference>
<comment type="caution">
    <text evidence="1">The sequence shown here is derived from an EMBL/GenBank/DDBJ whole genome shotgun (WGS) entry which is preliminary data.</text>
</comment>
<dbReference type="SUPFAM" id="SSF53649">
    <property type="entry name" value="Alkaline phosphatase-like"/>
    <property type="match status" value="1"/>
</dbReference>
<name>A0A9X2VXT0_9PSEU</name>
<sequence>MSDATTVRPHLLRWFDSRRIVFWHDPDGQYAGDLDGLDLSGVQTIRVSNDEFGIKNRLLHEEPEGKFLVYRSGPVPTGIGNWLLDLELAYGVFTADRTALVMQDLGLVGQSIGEVVQAHERFFNAAKRVQSLKALLSSEDDAAKLRAKISAVVLGQREHSLLEITRTLLTENAKETRTKFDSLVDFCLDDFYWRGVASIYGYQSASPSIDDLVLWIFRKAIEGFKSDRPGGLRNIQLDFASLRNDRRSQDAMATLAKRAARDLDYKSTVEGASFRDLVAVDLFEEIDQKIISDLARAVAEQTVTPREVGEVVRVRQSSVWIDGYRQLYTAVASASELLGELASQDLGMQSFDDGLERYRREWFRIDQLYRQFVYATRTAEYPKLLEALREQVEKRYTNKFVYELGNNWQQQVDQVEKWRSTALRSQADFYSRFVEPLVRDGDKKAVVIISDAMRYEVADELGSLIRQEDRFDANLEAVLGVVPSYTQLGMAALLPHSTLRHSVDAKTVLADDQPTNNTAFRSKILEGVGGSAIQAEDFKALNAEERRELYKANRVLYVYHNRIDATGDKPGTERQVFEAVDDTLRDIVDLVKKLASANATNIFITADHGFLFQDEALADTFFLSTKPQGDEIKVVNRRFVLGRGLKVDNAFVTFEAAQLGLQSDLEVQIPKSIHRLRLAGGGSRFVHGGATLQEIVVPVLVVNKKRKSDTRLVNVEVWPESDKITTGQVVVRLFQTEKVSDKIQPRTLRAGLYVGETLISNLVDLTFDQTSDDKRDRYQSARMLLIQESSDYNNRAVEFRLEERIPNTNQWRVFVKAFYTLKRSFASDFDF</sequence>
<accession>A0A9X2VXT0</accession>
<dbReference type="AlphaFoldDB" id="A0A9X2VXT0"/>
<organism evidence="1 2">
    <name type="scientific">Umezawaea endophytica</name>
    <dbReference type="NCBI Taxonomy" id="1654476"/>
    <lineage>
        <taxon>Bacteria</taxon>
        <taxon>Bacillati</taxon>
        <taxon>Actinomycetota</taxon>
        <taxon>Actinomycetes</taxon>
        <taxon>Pseudonocardiales</taxon>
        <taxon>Pseudonocardiaceae</taxon>
        <taxon>Umezawaea</taxon>
    </lineage>
</organism>
<keyword evidence="2" id="KW-1185">Reference proteome</keyword>
<dbReference type="Pfam" id="PF08665">
    <property type="entry name" value="PglZ"/>
    <property type="match status" value="1"/>
</dbReference>
<proteinExistence type="predicted"/>